<evidence type="ECO:0000313" key="1">
    <source>
        <dbReference type="EMBL" id="MFC3456065.1"/>
    </source>
</evidence>
<evidence type="ECO:0000313" key="2">
    <source>
        <dbReference type="Proteomes" id="UP001595645"/>
    </source>
</evidence>
<reference evidence="2" key="1">
    <citation type="journal article" date="2019" name="Int. J. Syst. Evol. Microbiol.">
        <title>The Global Catalogue of Microorganisms (GCM) 10K type strain sequencing project: providing services to taxonomists for standard genome sequencing and annotation.</title>
        <authorList>
            <consortium name="The Broad Institute Genomics Platform"/>
            <consortium name="The Broad Institute Genome Sequencing Center for Infectious Disease"/>
            <person name="Wu L."/>
            <person name="Ma J."/>
        </authorList>
    </citation>
    <scope>NUCLEOTIDE SEQUENCE [LARGE SCALE GENOMIC DNA]</scope>
    <source>
        <strain evidence="2">CGMCC 4.7676</strain>
    </source>
</reference>
<comment type="caution">
    <text evidence="1">The sequence shown here is derived from an EMBL/GenBank/DDBJ whole genome shotgun (WGS) entry which is preliminary data.</text>
</comment>
<sequence length="293" mass="31551">MRKPRITDWLFLALALVIGVFAVSVALRPTPGSAHSAHQQPVMTADLLPAAHSDGLSEAESGYRFDRVTTPGSRGSVVPVAFRILGPDGRPVTRFSDNQTKQMHFFAVRDDMNVFQHVHPVLDGDIWRTSLALADGGAYRMFAEFVPLDTKDPRHPVVLGVPFTVPGDTSFVPVPAPAGGTVTNTGYRVDRADGMAWIPVMRAQVLRFAIRGPDGAPVTAVDPHLGANGHMTGFHTMLLSATHLHPVQPVGAALVDGELTFHSLFSERGEYRLFLEFSHGGRVHTAAVTVAVG</sequence>
<name>A0ABV7PA82_9PSEU</name>
<dbReference type="Proteomes" id="UP001595645">
    <property type="component" value="Unassembled WGS sequence"/>
</dbReference>
<dbReference type="EMBL" id="JBHRWK010000113">
    <property type="protein sequence ID" value="MFC3456065.1"/>
    <property type="molecule type" value="Genomic_DNA"/>
</dbReference>
<keyword evidence="2" id="KW-1185">Reference proteome</keyword>
<proteinExistence type="predicted"/>
<gene>
    <name evidence="1" type="ORF">ACFOSH_42110</name>
</gene>
<protein>
    <recommendedName>
        <fullName evidence="3">Secreted protein</fullName>
    </recommendedName>
</protein>
<organism evidence="1 2">
    <name type="scientific">Amycolatopsis speibonae</name>
    <dbReference type="NCBI Taxonomy" id="1450224"/>
    <lineage>
        <taxon>Bacteria</taxon>
        <taxon>Bacillati</taxon>
        <taxon>Actinomycetota</taxon>
        <taxon>Actinomycetes</taxon>
        <taxon>Pseudonocardiales</taxon>
        <taxon>Pseudonocardiaceae</taxon>
        <taxon>Amycolatopsis</taxon>
    </lineage>
</organism>
<dbReference type="RefSeq" id="WP_378247084.1">
    <property type="nucleotide sequence ID" value="NZ_JBHRWK010000113.1"/>
</dbReference>
<evidence type="ECO:0008006" key="3">
    <source>
        <dbReference type="Google" id="ProtNLM"/>
    </source>
</evidence>
<accession>A0ABV7PA82</accession>